<evidence type="ECO:0000259" key="12">
    <source>
        <dbReference type="Pfam" id="PF09249"/>
    </source>
</evidence>
<evidence type="ECO:0000256" key="8">
    <source>
        <dbReference type="ARBA" id="ARBA00022842"/>
    </source>
</evidence>
<evidence type="ECO:0000259" key="11">
    <source>
        <dbReference type="Pfam" id="PF01909"/>
    </source>
</evidence>
<comment type="caution">
    <text evidence="10">Lacks conserved residue(s) required for the propagation of feature annotation.</text>
</comment>
<comment type="catalytic activity">
    <reaction evidence="10">
        <text>a tRNA precursor + 2 CTP + ATP = a tRNA with a 3' CCA end + 3 diphosphate</text>
        <dbReference type="Rhea" id="RHEA:14433"/>
        <dbReference type="Rhea" id="RHEA-COMP:10465"/>
        <dbReference type="Rhea" id="RHEA-COMP:10468"/>
        <dbReference type="ChEBI" id="CHEBI:30616"/>
        <dbReference type="ChEBI" id="CHEBI:33019"/>
        <dbReference type="ChEBI" id="CHEBI:37563"/>
        <dbReference type="ChEBI" id="CHEBI:74896"/>
        <dbReference type="ChEBI" id="CHEBI:83071"/>
        <dbReference type="EC" id="2.7.7.72"/>
    </reaction>
</comment>
<feature type="binding site" evidence="10">
    <location>
        <position position="167"/>
    </location>
    <ligand>
        <name>ATP</name>
        <dbReference type="ChEBI" id="CHEBI:30616"/>
    </ligand>
</feature>
<comment type="miscellaneous">
    <text evidence="10">A single active site specifically recognizes both ATP and CTP and is responsible for their addition.</text>
</comment>
<dbReference type="RefSeq" id="WP_157927933.1">
    <property type="nucleotide sequence ID" value="NZ_LT841358.1"/>
</dbReference>
<dbReference type="InterPro" id="IPR002934">
    <property type="entry name" value="Polymerase_NTP_transf_dom"/>
</dbReference>
<comment type="catalytic activity">
    <reaction evidence="10">
        <text>a tRNA with a 3' CCA end + 2 CTP + ATP = a tRNA with a 3' CCACCA end + 3 diphosphate</text>
        <dbReference type="Rhea" id="RHEA:76235"/>
        <dbReference type="Rhea" id="RHEA-COMP:10468"/>
        <dbReference type="Rhea" id="RHEA-COMP:18655"/>
        <dbReference type="ChEBI" id="CHEBI:30616"/>
        <dbReference type="ChEBI" id="CHEBI:33019"/>
        <dbReference type="ChEBI" id="CHEBI:37563"/>
        <dbReference type="ChEBI" id="CHEBI:83071"/>
        <dbReference type="ChEBI" id="CHEBI:195187"/>
    </reaction>
</comment>
<dbReference type="GO" id="GO:0005524">
    <property type="term" value="F:ATP binding"/>
    <property type="evidence" value="ECO:0007669"/>
    <property type="project" value="UniProtKB-UniRule"/>
</dbReference>
<keyword evidence="3 10" id="KW-0548">Nucleotidyltransferase</keyword>
<accession>A0A2H1FH50</accession>
<dbReference type="Gene3D" id="1.10.1410.30">
    <property type="entry name" value="CCA tRNA nucleotidyltransferase, domain 2"/>
    <property type="match status" value="1"/>
</dbReference>
<evidence type="ECO:0000256" key="4">
    <source>
        <dbReference type="ARBA" id="ARBA00022723"/>
    </source>
</evidence>
<dbReference type="PROSITE" id="PS50152">
    <property type="entry name" value="25A_SYNTH_3"/>
    <property type="match status" value="1"/>
</dbReference>
<keyword evidence="9 10" id="KW-0694">RNA-binding</keyword>
<dbReference type="Proteomes" id="UP000230607">
    <property type="component" value="Chromosome 1"/>
</dbReference>
<evidence type="ECO:0000256" key="2">
    <source>
        <dbReference type="ARBA" id="ARBA00022694"/>
    </source>
</evidence>
<dbReference type="SUPFAM" id="SSF81631">
    <property type="entry name" value="PAP/OAS1 substrate-binding domain"/>
    <property type="match status" value="1"/>
</dbReference>
<organism evidence="14 15">
    <name type="scientific">Candidatus Nitrosotalea okcheonensis</name>
    <dbReference type="NCBI Taxonomy" id="1903276"/>
    <lineage>
        <taxon>Archaea</taxon>
        <taxon>Nitrososphaerota</taxon>
        <taxon>Nitrososphaeria</taxon>
        <taxon>Nitrosotaleales</taxon>
        <taxon>Nitrosotaleaceae</taxon>
        <taxon>Nitrosotalea</taxon>
    </lineage>
</organism>
<keyword evidence="8 10" id="KW-0460">Magnesium</keyword>
<dbReference type="InterPro" id="IPR011068">
    <property type="entry name" value="NuclTrfase_I-like_C"/>
</dbReference>
<dbReference type="GO" id="GO:0000049">
    <property type="term" value="F:tRNA binding"/>
    <property type="evidence" value="ECO:0007669"/>
    <property type="project" value="UniProtKB-UniRule"/>
</dbReference>
<evidence type="ECO:0000256" key="3">
    <source>
        <dbReference type="ARBA" id="ARBA00022695"/>
    </source>
</evidence>
<keyword evidence="15" id="KW-1185">Reference proteome</keyword>
<feature type="binding site" evidence="10">
    <location>
        <position position="138"/>
    </location>
    <ligand>
        <name>CTP</name>
        <dbReference type="ChEBI" id="CHEBI:37563"/>
    </ligand>
</feature>
<feature type="binding site" evidence="10">
    <location>
        <position position="158"/>
    </location>
    <ligand>
        <name>ATP</name>
        <dbReference type="ChEBI" id="CHEBI:30616"/>
    </ligand>
</feature>
<dbReference type="OrthoDB" id="7378at2157"/>
<evidence type="ECO:0000256" key="1">
    <source>
        <dbReference type="ARBA" id="ARBA00022679"/>
    </source>
</evidence>
<sequence>MRNVLEQARKISIPTRQEEEKIGILAENLLTLVKKEIVKYPEITSVELGGSYAKGTWLKGNLDLDIFVKMKKETDEKRFEEIGRKIGFESMKKFHPYVRYSEHPYVEAVVQDTKVNVVPCYDVEKGQWKSAADRSSFHTKFILEKLDAEGKNEVRLLKKFLGGVGIYGAEIAIEGFGGYVSEVLIYHYGSFMKMLEAAANFSQGQTIGNPTKKFETSLVLIDPIDSNRNLGTAISAQNFGKFILAARAYLKKPSLEFFNSKKLLPKTKSLKNVLVVKFNYKHRSPDIIWGQVKRGASALSGQLELGGFQVLRKSATTDEKSEAAMLFLLQSTIIEKFMVKNGPEVFRKPESENFILRNSKNEITWVDDQGRILSLQQREFHDVKKFLHSLLKRNLSKAGIPSGIISDMKRGFVISGGHQVTSKSIKKALAELTSTNELIFGSNK</sequence>
<dbReference type="Gene3D" id="3.30.70.590">
    <property type="entry name" value="Poly(A) polymerase predicted RNA binding domain"/>
    <property type="match status" value="1"/>
</dbReference>
<feature type="binding site" evidence="10">
    <location>
        <position position="65"/>
    </location>
    <ligand>
        <name>Mg(2+)</name>
        <dbReference type="ChEBI" id="CHEBI:18420"/>
    </ligand>
</feature>
<proteinExistence type="inferred from homology"/>
<dbReference type="InterPro" id="IPR042090">
    <property type="entry name" value="CCA_tRNA_nucleotrans_2"/>
</dbReference>
<comment type="similarity">
    <text evidence="10">Belongs to the tRNA nucleotidyltransferase/poly(A) polymerase family. Archaeal CCA-adding enzyme subfamily.</text>
</comment>
<keyword evidence="2 10" id="KW-0819">tRNA processing</keyword>
<comment type="subunit">
    <text evidence="10">Homodimer.</text>
</comment>
<reference evidence="15" key="1">
    <citation type="submission" date="2017-03" db="EMBL/GenBank/DDBJ databases">
        <authorList>
            <person name="Herbold C."/>
        </authorList>
    </citation>
    <scope>NUCLEOTIDE SEQUENCE [LARGE SCALE GENOMIC DNA]</scope>
</reference>
<dbReference type="Pfam" id="PF21133">
    <property type="entry name" value="CAA_C"/>
    <property type="match status" value="1"/>
</dbReference>
<dbReference type="Gene3D" id="3.30.460.10">
    <property type="entry name" value="Beta Polymerase, domain 2"/>
    <property type="match status" value="1"/>
</dbReference>
<dbReference type="InterPro" id="IPR043519">
    <property type="entry name" value="NT_sf"/>
</dbReference>
<dbReference type="GO" id="GO:0001680">
    <property type="term" value="P:tRNA 3'-terminal CCA addition"/>
    <property type="evidence" value="ECO:0007669"/>
    <property type="project" value="UniProtKB-UniRule"/>
</dbReference>
<feature type="binding site" evidence="10">
    <location>
        <position position="167"/>
    </location>
    <ligand>
        <name>CTP</name>
        <dbReference type="ChEBI" id="CHEBI:37563"/>
    </ligand>
</feature>
<feature type="domain" description="CCA-adding enzyme C-terminal" evidence="13">
    <location>
        <begin position="273"/>
        <end position="392"/>
    </location>
</feature>
<keyword evidence="4 10" id="KW-0479">Metal-binding</keyword>
<feature type="binding site" evidence="10">
    <location>
        <position position="51"/>
    </location>
    <ligand>
        <name>CTP</name>
        <dbReference type="ChEBI" id="CHEBI:37563"/>
    </ligand>
</feature>
<dbReference type="GO" id="GO:0004810">
    <property type="term" value="F:CCA tRNA nucleotidyltransferase activity"/>
    <property type="evidence" value="ECO:0007669"/>
    <property type="project" value="UniProtKB-UniRule"/>
</dbReference>
<dbReference type="InterPro" id="IPR006116">
    <property type="entry name" value="NT_2-5OAS_ClassI-CCAase"/>
</dbReference>
<evidence type="ECO:0000256" key="10">
    <source>
        <dbReference type="HAMAP-Rule" id="MF_01264"/>
    </source>
</evidence>
<evidence type="ECO:0000256" key="6">
    <source>
        <dbReference type="ARBA" id="ARBA00022800"/>
    </source>
</evidence>
<dbReference type="EMBL" id="LT841358">
    <property type="protein sequence ID" value="SMH72089.1"/>
    <property type="molecule type" value="Genomic_DNA"/>
</dbReference>
<dbReference type="AlphaFoldDB" id="A0A2H1FH50"/>
<keyword evidence="7 10" id="KW-0067">ATP-binding</keyword>
<feature type="domain" description="tRNA nucleotidyltransferase substrate binding" evidence="12">
    <location>
        <begin position="152"/>
        <end position="258"/>
    </location>
</feature>
<evidence type="ECO:0000313" key="14">
    <source>
        <dbReference type="EMBL" id="SMH72089.1"/>
    </source>
</evidence>
<dbReference type="PIRSF" id="PIRSF005335">
    <property type="entry name" value="CCA_arch"/>
    <property type="match status" value="1"/>
</dbReference>
<evidence type="ECO:0000256" key="9">
    <source>
        <dbReference type="ARBA" id="ARBA00022884"/>
    </source>
</evidence>
<feature type="binding site" evidence="10">
    <location>
        <position position="158"/>
    </location>
    <ligand>
        <name>CTP</name>
        <dbReference type="ChEBI" id="CHEBI:37563"/>
    </ligand>
</feature>
<dbReference type="PANTHER" id="PTHR39643:SF1">
    <property type="entry name" value="CCA-ADDING ENZYME"/>
    <property type="match status" value="1"/>
</dbReference>
<dbReference type="NCBIfam" id="TIGR03671">
    <property type="entry name" value="cca_archaeal"/>
    <property type="match status" value="1"/>
</dbReference>
<comment type="cofactor">
    <cofactor evidence="10">
        <name>Mg(2+)</name>
        <dbReference type="ChEBI" id="CHEBI:18420"/>
    </cofactor>
</comment>
<evidence type="ECO:0000256" key="7">
    <source>
        <dbReference type="ARBA" id="ARBA00022840"/>
    </source>
</evidence>
<dbReference type="InterPro" id="IPR008229">
    <property type="entry name" value="CCA-adding_arc"/>
</dbReference>
<evidence type="ECO:0000256" key="5">
    <source>
        <dbReference type="ARBA" id="ARBA00022741"/>
    </source>
</evidence>
<dbReference type="PANTHER" id="PTHR39643">
    <property type="entry name" value="CCA-ADDING ENZYME"/>
    <property type="match status" value="1"/>
</dbReference>
<feature type="binding site" evidence="10">
    <location>
        <position position="54"/>
    </location>
    <ligand>
        <name>ATP</name>
        <dbReference type="ChEBI" id="CHEBI:30616"/>
    </ligand>
</feature>
<dbReference type="GO" id="GO:0000287">
    <property type="term" value="F:magnesium ion binding"/>
    <property type="evidence" value="ECO:0007669"/>
    <property type="project" value="UniProtKB-UniRule"/>
</dbReference>
<dbReference type="SUPFAM" id="SSF55003">
    <property type="entry name" value="PAP/Archaeal CCA-adding enzyme, C-terminal domain"/>
    <property type="match status" value="1"/>
</dbReference>
<feature type="binding site" evidence="10">
    <location>
        <position position="63"/>
    </location>
    <ligand>
        <name>Mg(2+)</name>
        <dbReference type="ChEBI" id="CHEBI:18420"/>
    </ligand>
</feature>
<dbReference type="InterPro" id="IPR015329">
    <property type="entry name" value="tRNA_NucTransf2"/>
</dbReference>
<dbReference type="HAMAP" id="MF_01264">
    <property type="entry name" value="CCA_arch"/>
    <property type="match status" value="1"/>
</dbReference>
<keyword evidence="5 10" id="KW-0547">Nucleotide-binding</keyword>
<dbReference type="GO" id="GO:0160016">
    <property type="term" value="F:CCACCA tRNA nucleotidyltransferase activity"/>
    <property type="evidence" value="ECO:0007669"/>
    <property type="project" value="RHEA"/>
</dbReference>
<name>A0A2H1FH50_9ARCH</name>
<keyword evidence="6 10" id="KW-0692">RNA repair</keyword>
<gene>
    <name evidence="10 14" type="primary">cca</name>
    <name evidence="14" type="ORF">NCS_11901</name>
</gene>
<dbReference type="SUPFAM" id="SSF81301">
    <property type="entry name" value="Nucleotidyltransferase"/>
    <property type="match status" value="1"/>
</dbReference>
<comment type="function">
    <text evidence="10">Catalyzes the addition and repair of the essential 3'-terminal CCA sequence in tRNAs without using a nucleic acid template. Adds these three nucleotides in the order of C, C, and A to the tRNA nucleotide-73, using CTP and ATP as substrates and producing inorganic pyrophosphate. tRNA 3'-terminal CCA addition is required both for tRNA processing and repair. Also involved in tRNA surveillance by mediating tandem CCA addition to generate a CCACCA at the 3' terminus of unstable tRNAs. While stable tRNAs receive only 3'-terminal CCA, unstable tRNAs are marked with CCACCA and rapidly degraded.</text>
</comment>
<evidence type="ECO:0000259" key="13">
    <source>
        <dbReference type="Pfam" id="PF21133"/>
    </source>
</evidence>
<dbReference type="CDD" id="cd05400">
    <property type="entry name" value="NT_2-5OAS_ClassI-CCAase"/>
    <property type="match status" value="1"/>
</dbReference>
<feature type="binding site" evidence="10">
    <location>
        <position position="51"/>
    </location>
    <ligand>
        <name>ATP</name>
        <dbReference type="ChEBI" id="CHEBI:30616"/>
    </ligand>
</feature>
<feature type="binding site" evidence="10">
    <location>
        <position position="54"/>
    </location>
    <ligand>
        <name>CTP</name>
        <dbReference type="ChEBI" id="CHEBI:37563"/>
    </ligand>
</feature>
<keyword evidence="1 10" id="KW-0808">Transferase</keyword>
<dbReference type="InterPro" id="IPR048833">
    <property type="entry name" value="CAA_C"/>
</dbReference>
<protein>
    <recommendedName>
        <fullName evidence="10">CCA-adding enzyme</fullName>
        <ecNumber evidence="10">2.7.7.72</ecNumber>
    </recommendedName>
    <alternativeName>
        <fullName evidence="10">CCA tRNA nucleotidyltransferase</fullName>
    </alternativeName>
    <alternativeName>
        <fullName evidence="10">tRNA CCA-pyrophosphorylase</fullName>
    </alternativeName>
    <alternativeName>
        <fullName evidence="10">tRNA adenylyl-/cytidylyl- transferase</fullName>
    </alternativeName>
    <alternativeName>
        <fullName evidence="10">tRNA nucleotidyltransferase</fullName>
    </alternativeName>
    <alternativeName>
        <fullName evidence="10">tRNA-NT</fullName>
    </alternativeName>
</protein>
<feature type="binding site" evidence="10">
    <location>
        <position position="138"/>
    </location>
    <ligand>
        <name>ATP</name>
        <dbReference type="ChEBI" id="CHEBI:30616"/>
    </ligand>
</feature>
<dbReference type="Pfam" id="PF01909">
    <property type="entry name" value="NTP_transf_2"/>
    <property type="match status" value="1"/>
</dbReference>
<feature type="domain" description="Polymerase nucleotidyl transferase" evidence="11">
    <location>
        <begin position="35"/>
        <end position="129"/>
    </location>
</feature>
<dbReference type="EC" id="2.7.7.72" evidence="10"/>
<evidence type="ECO:0000313" key="15">
    <source>
        <dbReference type="Proteomes" id="UP000230607"/>
    </source>
</evidence>
<dbReference type="GO" id="GO:0042245">
    <property type="term" value="P:RNA repair"/>
    <property type="evidence" value="ECO:0007669"/>
    <property type="project" value="UniProtKB-KW"/>
</dbReference>
<dbReference type="Pfam" id="PF09249">
    <property type="entry name" value="tRNA_NucTransf2"/>
    <property type="match status" value="1"/>
</dbReference>